<gene>
    <name evidence="1" type="ORF">MSZNOR_2380</name>
</gene>
<name>A0ABM9I2C3_9GAMM</name>
<evidence type="ECO:0000313" key="2">
    <source>
        <dbReference type="Proteomes" id="UP001162030"/>
    </source>
</evidence>
<reference evidence="1 2" key="1">
    <citation type="submission" date="2023-03" db="EMBL/GenBank/DDBJ databases">
        <authorList>
            <person name="Pearce D."/>
        </authorList>
    </citation>
    <scope>NUCLEOTIDE SEQUENCE [LARGE SCALE GENOMIC DNA]</scope>
    <source>
        <strain evidence="1">Msz</strain>
    </source>
</reference>
<accession>A0ABM9I2C3</accession>
<proteinExistence type="predicted"/>
<dbReference type="Proteomes" id="UP001162030">
    <property type="component" value="Chromosome"/>
</dbReference>
<sequence length="56" mass="6146">MTLAPTAESADLDTQQWNRDFRRETAFNQEAFATPSHCFAGIGQLVRPIMDSSASG</sequence>
<protein>
    <submittedName>
        <fullName evidence="1">Uncharacterized protein</fullName>
    </submittedName>
</protein>
<evidence type="ECO:0000313" key="1">
    <source>
        <dbReference type="EMBL" id="CAI8843830.1"/>
    </source>
</evidence>
<keyword evidence="2" id="KW-1185">Reference proteome</keyword>
<organism evidence="1 2">
    <name type="scientific">Methylocaldum szegediense</name>
    <dbReference type="NCBI Taxonomy" id="73780"/>
    <lineage>
        <taxon>Bacteria</taxon>
        <taxon>Pseudomonadati</taxon>
        <taxon>Pseudomonadota</taxon>
        <taxon>Gammaproteobacteria</taxon>
        <taxon>Methylococcales</taxon>
        <taxon>Methylococcaceae</taxon>
        <taxon>Methylocaldum</taxon>
    </lineage>
</organism>
<dbReference type="EMBL" id="OX458333">
    <property type="protein sequence ID" value="CAI8843830.1"/>
    <property type="molecule type" value="Genomic_DNA"/>
</dbReference>